<keyword evidence="3" id="KW-0862">Zinc</keyword>
<keyword evidence="9" id="KW-1185">Reference proteome</keyword>
<sequence length="314" mass="35839">MPCVCCAINCISKSGDPNVSSFTFPKEEIRRSIWLKLCPPGFMPKKNPCLRTANPIEFFGFAIDSSLANSTSKRLLFEETPVEVNNDSPTKRTRLASFSSSPTTQNINENYLTIFEKKKESAALREKIKILEENDTKKIEDLNELREENAALREEIKILEEHDKKKMEDLNELSVENAFLRQQIKIQSEDDYFLSVNGEIMLDMEIFGSDNDFNNYVLQDQFNDHCLAYIAGYLITKVERVVKGPIQRSALFCNPDDPLDLSLANVAELRGKRAITIPSQSVFILVQKAEQLFHSFIVQKLNTLSNESNLLERV</sequence>
<dbReference type="PROSITE" id="PS50950">
    <property type="entry name" value="ZF_THAP"/>
    <property type="match status" value="1"/>
</dbReference>
<evidence type="ECO:0000259" key="7">
    <source>
        <dbReference type="PROSITE" id="PS50950"/>
    </source>
</evidence>
<keyword evidence="1" id="KW-0479">Metal-binding</keyword>
<dbReference type="InterPro" id="IPR006612">
    <property type="entry name" value="THAP_Znf"/>
</dbReference>
<proteinExistence type="predicted"/>
<feature type="domain" description="THAP-type" evidence="7">
    <location>
        <begin position="1"/>
        <end position="84"/>
    </location>
</feature>
<keyword evidence="6" id="KW-0175">Coiled coil</keyword>
<dbReference type="Proteomes" id="UP000820818">
    <property type="component" value="Linkage Group LG2"/>
</dbReference>
<gene>
    <name evidence="8" type="ORF">GHT06_009917</name>
</gene>
<comment type="caution">
    <text evidence="8">The sequence shown here is derived from an EMBL/GenBank/DDBJ whole genome shotgun (WGS) entry which is preliminary data.</text>
</comment>
<keyword evidence="2 5" id="KW-0863">Zinc-finger</keyword>
<evidence type="ECO:0000313" key="9">
    <source>
        <dbReference type="Proteomes" id="UP000820818"/>
    </source>
</evidence>
<reference evidence="8 9" key="1">
    <citation type="submission" date="2022-05" db="EMBL/GenBank/DDBJ databases">
        <title>A multi-omics perspective on studying reproductive biology in Daphnia sinensis.</title>
        <authorList>
            <person name="Jia J."/>
        </authorList>
    </citation>
    <scope>NUCLEOTIDE SEQUENCE [LARGE SCALE GENOMIC DNA]</scope>
    <source>
        <strain evidence="8 9">WSL</strain>
    </source>
</reference>
<organism evidence="8 9">
    <name type="scientific">Daphnia sinensis</name>
    <dbReference type="NCBI Taxonomy" id="1820382"/>
    <lineage>
        <taxon>Eukaryota</taxon>
        <taxon>Metazoa</taxon>
        <taxon>Ecdysozoa</taxon>
        <taxon>Arthropoda</taxon>
        <taxon>Crustacea</taxon>
        <taxon>Branchiopoda</taxon>
        <taxon>Diplostraca</taxon>
        <taxon>Cladocera</taxon>
        <taxon>Anomopoda</taxon>
        <taxon>Daphniidae</taxon>
        <taxon>Daphnia</taxon>
        <taxon>Daphnia similis group</taxon>
    </lineage>
</organism>
<evidence type="ECO:0000256" key="6">
    <source>
        <dbReference type="SAM" id="Coils"/>
    </source>
</evidence>
<dbReference type="EMBL" id="WJBH02000002">
    <property type="protein sequence ID" value="KAI9562481.1"/>
    <property type="molecule type" value="Genomic_DNA"/>
</dbReference>
<evidence type="ECO:0000256" key="2">
    <source>
        <dbReference type="ARBA" id="ARBA00022771"/>
    </source>
</evidence>
<name>A0AAD5LGX9_9CRUS</name>
<accession>A0AAD5LGX9</accession>
<feature type="coiled-coil region" evidence="6">
    <location>
        <begin position="114"/>
        <end position="190"/>
    </location>
</feature>
<keyword evidence="4 5" id="KW-0238">DNA-binding</keyword>
<dbReference type="AlphaFoldDB" id="A0AAD5LGX9"/>
<dbReference type="GO" id="GO:0003677">
    <property type="term" value="F:DNA binding"/>
    <property type="evidence" value="ECO:0007669"/>
    <property type="project" value="UniProtKB-UniRule"/>
</dbReference>
<evidence type="ECO:0000256" key="4">
    <source>
        <dbReference type="ARBA" id="ARBA00023125"/>
    </source>
</evidence>
<evidence type="ECO:0000256" key="3">
    <source>
        <dbReference type="ARBA" id="ARBA00022833"/>
    </source>
</evidence>
<evidence type="ECO:0000256" key="5">
    <source>
        <dbReference type="PROSITE-ProRule" id="PRU00309"/>
    </source>
</evidence>
<protein>
    <recommendedName>
        <fullName evidence="7">THAP-type domain-containing protein</fullName>
    </recommendedName>
</protein>
<dbReference type="GO" id="GO:0008270">
    <property type="term" value="F:zinc ion binding"/>
    <property type="evidence" value="ECO:0007669"/>
    <property type="project" value="UniProtKB-KW"/>
</dbReference>
<evidence type="ECO:0000313" key="8">
    <source>
        <dbReference type="EMBL" id="KAI9562481.1"/>
    </source>
</evidence>
<evidence type="ECO:0000256" key="1">
    <source>
        <dbReference type="ARBA" id="ARBA00022723"/>
    </source>
</evidence>